<sequence length="81" mass="9484">MTIRDSRLVYLSPTSRYLVSMDSNVLQYWCMRTQRSLGVWEIPTAYRRPDYHDPASCLMCFAEDKQLLKFQAPGVTAKTKF</sequence>
<accession>A0A8E2ANY7</accession>
<reference evidence="1 2" key="1">
    <citation type="submission" date="2016-07" db="EMBL/GenBank/DDBJ databases">
        <title>Draft genome of the white-rot fungus Obba rivulosa 3A-2.</title>
        <authorList>
            <consortium name="DOE Joint Genome Institute"/>
            <person name="Miettinen O."/>
            <person name="Riley R."/>
            <person name="Acob R."/>
            <person name="Barry K."/>
            <person name="Cullen D."/>
            <person name="De Vries R."/>
            <person name="Hainaut M."/>
            <person name="Hatakka A."/>
            <person name="Henrissat B."/>
            <person name="Hilden K."/>
            <person name="Kuo R."/>
            <person name="Labutti K."/>
            <person name="Lipzen A."/>
            <person name="Makela M.R."/>
            <person name="Sandor L."/>
            <person name="Spatafora J.W."/>
            <person name="Grigoriev I.V."/>
            <person name="Hibbett D.S."/>
        </authorList>
    </citation>
    <scope>NUCLEOTIDE SEQUENCE [LARGE SCALE GENOMIC DNA]</scope>
    <source>
        <strain evidence="1 2">3A-2</strain>
    </source>
</reference>
<proteinExistence type="predicted"/>
<dbReference type="AlphaFoldDB" id="A0A8E2ANY7"/>
<protein>
    <submittedName>
        <fullName evidence="1">Uncharacterized protein</fullName>
    </submittedName>
</protein>
<evidence type="ECO:0000313" key="1">
    <source>
        <dbReference type="EMBL" id="OCH88216.1"/>
    </source>
</evidence>
<organism evidence="1 2">
    <name type="scientific">Obba rivulosa</name>
    <dbReference type="NCBI Taxonomy" id="1052685"/>
    <lineage>
        <taxon>Eukaryota</taxon>
        <taxon>Fungi</taxon>
        <taxon>Dikarya</taxon>
        <taxon>Basidiomycota</taxon>
        <taxon>Agaricomycotina</taxon>
        <taxon>Agaricomycetes</taxon>
        <taxon>Polyporales</taxon>
        <taxon>Gelatoporiaceae</taxon>
        <taxon>Obba</taxon>
    </lineage>
</organism>
<evidence type="ECO:0000313" key="2">
    <source>
        <dbReference type="Proteomes" id="UP000250043"/>
    </source>
</evidence>
<dbReference type="Proteomes" id="UP000250043">
    <property type="component" value="Unassembled WGS sequence"/>
</dbReference>
<keyword evidence="2" id="KW-1185">Reference proteome</keyword>
<gene>
    <name evidence="1" type="ORF">OBBRIDRAFT_795421</name>
</gene>
<dbReference type="EMBL" id="KV722458">
    <property type="protein sequence ID" value="OCH88216.1"/>
    <property type="molecule type" value="Genomic_DNA"/>
</dbReference>
<name>A0A8E2ANY7_9APHY</name>